<dbReference type="SUPFAM" id="SSF74853">
    <property type="entry name" value="Lamin A/C globular tail domain"/>
    <property type="match status" value="1"/>
</dbReference>
<dbReference type="InterPro" id="IPR001322">
    <property type="entry name" value="Lamin_tail_dom"/>
</dbReference>
<dbReference type="SUPFAM" id="SSF90257">
    <property type="entry name" value="Myosin rod fragments"/>
    <property type="match status" value="1"/>
</dbReference>
<dbReference type="GeneTree" id="ENSGT00940000160274"/>
<dbReference type="GO" id="GO:0005882">
    <property type="term" value="C:intermediate filament"/>
    <property type="evidence" value="ECO:0007669"/>
    <property type="project" value="UniProtKB-KW"/>
</dbReference>
<dbReference type="SUPFAM" id="SSF64593">
    <property type="entry name" value="Intermediate filament protein, coiled coil region"/>
    <property type="match status" value="2"/>
</dbReference>
<dbReference type="Ensembl" id="ENSSLUT00000052244.1">
    <property type="protein sequence ID" value="ENSSLUP00000050741.1"/>
    <property type="gene ID" value="ENSSLUG00000021344.1"/>
</dbReference>
<organism evidence="10 11">
    <name type="scientific">Sander lucioperca</name>
    <name type="common">Pike-perch</name>
    <name type="synonym">Perca lucioperca</name>
    <dbReference type="NCBI Taxonomy" id="283035"/>
    <lineage>
        <taxon>Eukaryota</taxon>
        <taxon>Metazoa</taxon>
        <taxon>Chordata</taxon>
        <taxon>Craniata</taxon>
        <taxon>Vertebrata</taxon>
        <taxon>Euteleostomi</taxon>
        <taxon>Actinopterygii</taxon>
        <taxon>Neopterygii</taxon>
        <taxon>Teleostei</taxon>
        <taxon>Neoteleostei</taxon>
        <taxon>Acanthomorphata</taxon>
        <taxon>Eupercaria</taxon>
        <taxon>Perciformes</taxon>
        <taxon>Percoidei</taxon>
        <taxon>Percidae</taxon>
        <taxon>Luciopercinae</taxon>
        <taxon>Sander</taxon>
    </lineage>
</organism>
<dbReference type="Gene3D" id="1.20.5.170">
    <property type="match status" value="1"/>
</dbReference>
<evidence type="ECO:0000256" key="6">
    <source>
        <dbReference type="SAM" id="Coils"/>
    </source>
</evidence>
<dbReference type="InterPro" id="IPR036415">
    <property type="entry name" value="Lamin_tail_dom_sf"/>
</dbReference>
<evidence type="ECO:0000256" key="5">
    <source>
        <dbReference type="RuleBase" id="RU000685"/>
    </source>
</evidence>
<proteinExistence type="inferred from homology"/>
<feature type="coiled-coil region" evidence="6">
    <location>
        <begin position="305"/>
        <end position="364"/>
    </location>
</feature>
<feature type="coiled-coil region" evidence="6">
    <location>
        <begin position="34"/>
        <end position="132"/>
    </location>
</feature>
<feature type="compositionally biased region" description="Polar residues" evidence="7">
    <location>
        <begin position="14"/>
        <end position="25"/>
    </location>
</feature>
<reference evidence="10" key="1">
    <citation type="submission" date="2025-08" db="UniProtKB">
        <authorList>
            <consortium name="Ensembl"/>
        </authorList>
    </citation>
    <scope>IDENTIFICATION</scope>
</reference>
<dbReference type="GO" id="GO:0007097">
    <property type="term" value="P:nuclear migration"/>
    <property type="evidence" value="ECO:0007669"/>
    <property type="project" value="TreeGrafter"/>
</dbReference>
<feature type="compositionally biased region" description="Basic and acidic residues" evidence="7">
    <location>
        <begin position="500"/>
        <end position="510"/>
    </location>
</feature>
<evidence type="ECO:0000256" key="3">
    <source>
        <dbReference type="ARBA" id="ARBA00023289"/>
    </source>
</evidence>
<evidence type="ECO:0000313" key="10">
    <source>
        <dbReference type="Ensembl" id="ENSSLUP00000050741.1"/>
    </source>
</evidence>
<protein>
    <submittedName>
        <fullName evidence="10">Lamin B2</fullName>
    </submittedName>
</protein>
<feature type="region of interest" description="Disordered" evidence="7">
    <location>
        <begin position="1"/>
        <end position="25"/>
    </location>
</feature>
<dbReference type="PANTHER" id="PTHR45721:SF2">
    <property type="entry name" value="LAMIN-B2"/>
    <property type="match status" value="1"/>
</dbReference>
<keyword evidence="1 5" id="KW-0403">Intermediate filament</keyword>
<dbReference type="PROSITE" id="PS51841">
    <property type="entry name" value="LTD"/>
    <property type="match status" value="1"/>
</dbReference>
<dbReference type="GO" id="GO:0006998">
    <property type="term" value="P:nuclear envelope organization"/>
    <property type="evidence" value="ECO:0007669"/>
    <property type="project" value="TreeGrafter"/>
</dbReference>
<dbReference type="PROSITE" id="PS51842">
    <property type="entry name" value="IF_ROD_2"/>
    <property type="match status" value="1"/>
</dbReference>
<feature type="compositionally biased region" description="Acidic residues" evidence="7">
    <location>
        <begin position="511"/>
        <end position="522"/>
    </location>
</feature>
<feature type="compositionally biased region" description="Polar residues" evidence="7">
    <location>
        <begin position="390"/>
        <end position="403"/>
    </location>
</feature>
<sequence>SHNPLRDRKPGRSAASSTPLSPTRISRLQEKQDLQHLNDRLAVYIDRVRSLELENDRLMFKVSEKEEVTTKEVSGLKALYEAELADARRVLDETARERARLQIDLGKAQADLEEATRSAKKKESDLAAAVSRAGGLEAQLNKSEASLSTALSQNAALSSELADVKGLLAKAEDSHAVAKRQLEAETLMRVDLENRCQSLSEDLEFRKSMFEEEVRESRRRQEQRIVEVDSGVRHDYEFKLAQALQDLRRQHDEQVSLYKDELEQTFQAKLDNAKVSSEINDKAVGTAREEVQESRMRIESLGYQLSALQKQAAASEDRIRELEEILSAERDKHRRAMEGKEQEMSELRERMNAQLSEYQELLDVKLALDMEINAYRKLLEGEEHRLKLSPSPSARVTVARTTGSSSSRSSKRKRAEVEGQLLDQPLGNWRLKRQVDDRDEVVYKFSPKFVLKAGQTVTVWSADAGVAHSPPSDLLWKSQTSWGTGNDMITTLVNADGEEVATRRVTKTEMEVENGEEEEEEEAQRVSRP</sequence>
<evidence type="ECO:0000256" key="7">
    <source>
        <dbReference type="SAM" id="MobiDB-lite"/>
    </source>
</evidence>
<dbReference type="GO" id="GO:0051664">
    <property type="term" value="P:nuclear pore localization"/>
    <property type="evidence" value="ECO:0007669"/>
    <property type="project" value="TreeGrafter"/>
</dbReference>
<dbReference type="GO" id="GO:0005200">
    <property type="term" value="F:structural constituent of cytoskeleton"/>
    <property type="evidence" value="ECO:0007669"/>
    <property type="project" value="TreeGrafter"/>
</dbReference>
<dbReference type="SMART" id="SM01391">
    <property type="entry name" value="Filament"/>
    <property type="match status" value="1"/>
</dbReference>
<evidence type="ECO:0000313" key="11">
    <source>
        <dbReference type="Proteomes" id="UP000694568"/>
    </source>
</evidence>
<evidence type="ECO:0000256" key="2">
    <source>
        <dbReference type="ARBA" id="ARBA00023054"/>
    </source>
</evidence>
<feature type="region of interest" description="Disordered" evidence="7">
    <location>
        <begin position="389"/>
        <end position="418"/>
    </location>
</feature>
<evidence type="ECO:0000256" key="1">
    <source>
        <dbReference type="ARBA" id="ARBA00022754"/>
    </source>
</evidence>
<dbReference type="InterPro" id="IPR018039">
    <property type="entry name" value="IF_conserved"/>
</dbReference>
<keyword evidence="2 6" id="KW-0175">Coiled coil</keyword>
<dbReference type="GO" id="GO:0031507">
    <property type="term" value="P:heterochromatin formation"/>
    <property type="evidence" value="ECO:0007669"/>
    <property type="project" value="TreeGrafter"/>
</dbReference>
<feature type="domain" description="LTD" evidence="8">
    <location>
        <begin position="384"/>
        <end position="507"/>
    </location>
</feature>
<dbReference type="GO" id="GO:0005652">
    <property type="term" value="C:nuclear lamina"/>
    <property type="evidence" value="ECO:0007669"/>
    <property type="project" value="UniProtKB-SubCell"/>
</dbReference>
<feature type="compositionally biased region" description="Basic and acidic residues" evidence="7">
    <location>
        <begin position="1"/>
        <end position="10"/>
    </location>
</feature>
<comment type="subcellular location">
    <subcellularLocation>
        <location evidence="4">Nucleus lamina</location>
    </subcellularLocation>
</comment>
<dbReference type="Proteomes" id="UP000694568">
    <property type="component" value="Unplaced"/>
</dbReference>
<dbReference type="AlphaFoldDB" id="A0A8D0A5B2"/>
<comment type="similarity">
    <text evidence="5">Belongs to the intermediate filament family.</text>
</comment>
<evidence type="ECO:0000259" key="9">
    <source>
        <dbReference type="PROSITE" id="PS51842"/>
    </source>
</evidence>
<dbReference type="Gene3D" id="2.60.40.1260">
    <property type="entry name" value="Lamin Tail domain"/>
    <property type="match status" value="1"/>
</dbReference>
<dbReference type="PROSITE" id="PS00226">
    <property type="entry name" value="IF_ROD_1"/>
    <property type="match status" value="1"/>
</dbReference>
<dbReference type="Pfam" id="PF00932">
    <property type="entry name" value="LTD"/>
    <property type="match status" value="1"/>
</dbReference>
<dbReference type="PANTHER" id="PTHR45721">
    <property type="entry name" value="LAMIN DM0-RELATED"/>
    <property type="match status" value="1"/>
</dbReference>
<dbReference type="InterPro" id="IPR039008">
    <property type="entry name" value="IF_rod_dom"/>
</dbReference>
<dbReference type="Pfam" id="PF00038">
    <property type="entry name" value="Filament"/>
    <property type="match status" value="1"/>
</dbReference>
<name>A0A8D0A5B2_SANLU</name>
<keyword evidence="3" id="KW-0449">Lipoprotein</keyword>
<keyword evidence="3" id="KW-0636">Prenylation</keyword>
<dbReference type="Gene3D" id="1.20.5.1160">
    <property type="entry name" value="Vasodilator-stimulated phosphoprotein"/>
    <property type="match status" value="1"/>
</dbReference>
<accession>A0A8D0A5B2</accession>
<evidence type="ECO:0000256" key="4">
    <source>
        <dbReference type="ARBA" id="ARBA00024186"/>
    </source>
</evidence>
<reference evidence="10" key="2">
    <citation type="submission" date="2025-09" db="UniProtKB">
        <authorList>
            <consortium name="Ensembl"/>
        </authorList>
    </citation>
    <scope>IDENTIFICATION</scope>
</reference>
<keyword evidence="11" id="KW-1185">Reference proteome</keyword>
<evidence type="ECO:0000259" key="8">
    <source>
        <dbReference type="PROSITE" id="PS51841"/>
    </source>
</evidence>
<feature type="domain" description="IF rod" evidence="9">
    <location>
        <begin position="30"/>
        <end position="386"/>
    </location>
</feature>
<feature type="region of interest" description="Disordered" evidence="7">
    <location>
        <begin position="500"/>
        <end position="529"/>
    </location>
</feature>
<dbReference type="GO" id="GO:0090435">
    <property type="term" value="P:protein localization to nuclear envelope"/>
    <property type="evidence" value="ECO:0007669"/>
    <property type="project" value="TreeGrafter"/>
</dbReference>
<gene>
    <name evidence="10" type="primary">lmnb2</name>
</gene>